<reference evidence="1" key="1">
    <citation type="submission" date="2021-02" db="EMBL/GenBank/DDBJ databases">
        <authorList>
            <person name="Nowell W R."/>
        </authorList>
    </citation>
    <scope>NUCLEOTIDE SEQUENCE</scope>
</reference>
<dbReference type="EMBL" id="CAJNRG010003319">
    <property type="protein sequence ID" value="CAF2055921.1"/>
    <property type="molecule type" value="Genomic_DNA"/>
</dbReference>
<organism evidence="1 2">
    <name type="scientific">Rotaria magnacalcarata</name>
    <dbReference type="NCBI Taxonomy" id="392030"/>
    <lineage>
        <taxon>Eukaryota</taxon>
        <taxon>Metazoa</taxon>
        <taxon>Spiralia</taxon>
        <taxon>Gnathifera</taxon>
        <taxon>Rotifera</taxon>
        <taxon>Eurotatoria</taxon>
        <taxon>Bdelloidea</taxon>
        <taxon>Philodinida</taxon>
        <taxon>Philodinidae</taxon>
        <taxon>Rotaria</taxon>
    </lineage>
</organism>
<protein>
    <submittedName>
        <fullName evidence="1">Uncharacterized protein</fullName>
    </submittedName>
</protein>
<evidence type="ECO:0000313" key="1">
    <source>
        <dbReference type="EMBL" id="CAF2055921.1"/>
    </source>
</evidence>
<evidence type="ECO:0000313" key="2">
    <source>
        <dbReference type="Proteomes" id="UP000663887"/>
    </source>
</evidence>
<proteinExistence type="predicted"/>
<dbReference type="AlphaFoldDB" id="A0A816Q1I6"/>
<name>A0A816Q1I6_9BILA</name>
<gene>
    <name evidence="1" type="ORF">XDN619_LOCUS9654</name>
</gene>
<sequence>MSYQHLSSSNVNTLQFMNGLHFHANIFSWPHVQDISIDLHPSLYLFLEKFDEMYPNVSHIKVYTECYRDMDQSDLAVSLRIPFEIGQRKVADIQLRNVTRLDLEFCQSPMIKSRNTPLDINEARAKVFAHLISMLIQLKYLLVEKIEWLYHIIQYASDGLKQNALRSVRCADFVRPDIKPACFKYVNVSRWIESLQTSESIAEHTNVFEQDLSQLIERLKEFAFLDIHGKIDPEKLESYRTMAEACFPQSRIEIGLTRFRLWM</sequence>
<dbReference type="Proteomes" id="UP000663887">
    <property type="component" value="Unassembled WGS sequence"/>
</dbReference>
<comment type="caution">
    <text evidence="1">The sequence shown here is derived from an EMBL/GenBank/DDBJ whole genome shotgun (WGS) entry which is preliminary data.</text>
</comment>
<accession>A0A816Q1I6</accession>